<organism evidence="1 2">
    <name type="scientific">Robbsia betulipollinis</name>
    <dbReference type="NCBI Taxonomy" id="2981849"/>
    <lineage>
        <taxon>Bacteria</taxon>
        <taxon>Pseudomonadati</taxon>
        <taxon>Pseudomonadota</taxon>
        <taxon>Betaproteobacteria</taxon>
        <taxon>Burkholderiales</taxon>
        <taxon>Burkholderiaceae</taxon>
        <taxon>Robbsia</taxon>
    </lineage>
</organism>
<dbReference type="Proteomes" id="UP001082899">
    <property type="component" value="Unassembled WGS sequence"/>
</dbReference>
<name>A0ABT3ZTM1_9BURK</name>
<evidence type="ECO:0000313" key="2">
    <source>
        <dbReference type="Proteomes" id="UP001082899"/>
    </source>
</evidence>
<evidence type="ECO:0000313" key="1">
    <source>
        <dbReference type="EMBL" id="MCY0389924.1"/>
    </source>
</evidence>
<protein>
    <submittedName>
        <fullName evidence="1">Uncharacterized protein</fullName>
    </submittedName>
</protein>
<gene>
    <name evidence="1" type="ORF">OVY01_22555</name>
</gene>
<comment type="caution">
    <text evidence="1">The sequence shown here is derived from an EMBL/GenBank/DDBJ whole genome shotgun (WGS) entry which is preliminary data.</text>
</comment>
<keyword evidence="2" id="KW-1185">Reference proteome</keyword>
<dbReference type="EMBL" id="JAPMXC010000016">
    <property type="protein sequence ID" value="MCY0389924.1"/>
    <property type="molecule type" value="Genomic_DNA"/>
</dbReference>
<accession>A0ABT3ZTM1</accession>
<proteinExistence type="predicted"/>
<sequence>MEVGVFLKERVHFIRQFYAMSAGPFIERKRLIDAQEEPFVPPYSEDGEPPFNYEWLEADTSLHVLGYSCVTMLSGTLKAFFKTWEELLCITRLKNDPVDEIFKKNGFIEGYRVLFEDRLGISFAASGVEFELLKNIVITRNNVQHAEELTKIRSSFLEKDVENGKRPYFSDDQKALSLVRVKNGTDVKWVTVPQIAVSSDRGACQDFCVRGE</sequence>
<dbReference type="RefSeq" id="WP_267849887.1">
    <property type="nucleotide sequence ID" value="NZ_JAPMXC010000016.1"/>
</dbReference>
<reference evidence="1" key="1">
    <citation type="submission" date="2022-11" db="EMBL/GenBank/DDBJ databases">
        <title>Robbsia betulipollinis sp. nov., isolated from pollen of birch (Betula pendula).</title>
        <authorList>
            <person name="Shi H."/>
            <person name="Ambika Manirajan B."/>
            <person name="Ratering S."/>
            <person name="Geissler-Plaum R."/>
            <person name="Schnell S."/>
        </authorList>
    </citation>
    <scope>NUCLEOTIDE SEQUENCE</scope>
    <source>
        <strain evidence="1">Bb-Pol-6</strain>
    </source>
</reference>